<comment type="caution">
    <text evidence="3">The sequence shown here is derived from an EMBL/GenBank/DDBJ whole genome shotgun (WGS) entry which is preliminary data.</text>
</comment>
<dbReference type="RefSeq" id="WP_132147557.1">
    <property type="nucleotide sequence ID" value="NZ_SLWR01000003.1"/>
</dbReference>
<accession>A0A4R2IYK4</accession>
<dbReference type="Pfam" id="PF11887">
    <property type="entry name" value="Mce4_CUP1"/>
    <property type="match status" value="1"/>
</dbReference>
<evidence type="ECO:0000259" key="2">
    <source>
        <dbReference type="Pfam" id="PF11887"/>
    </source>
</evidence>
<dbReference type="InterPro" id="IPR005693">
    <property type="entry name" value="Mce"/>
</dbReference>
<dbReference type="NCBIfam" id="TIGR00996">
    <property type="entry name" value="Mtu_fam_mce"/>
    <property type="match status" value="1"/>
</dbReference>
<evidence type="ECO:0000313" key="4">
    <source>
        <dbReference type="Proteomes" id="UP000295573"/>
    </source>
</evidence>
<dbReference type="PANTHER" id="PTHR33371">
    <property type="entry name" value="INTERMEMBRANE PHOSPHOLIPID TRANSPORT SYSTEM BINDING PROTEIN MLAD-RELATED"/>
    <property type="match status" value="1"/>
</dbReference>
<dbReference type="AlphaFoldDB" id="A0A4R2IYK4"/>
<dbReference type="OrthoDB" id="9774928at2"/>
<name>A0A4R2IYK4_9ACTN</name>
<dbReference type="EMBL" id="SLWR01000003">
    <property type="protein sequence ID" value="TCO49526.1"/>
    <property type="molecule type" value="Genomic_DNA"/>
</dbReference>
<dbReference type="GO" id="GO:0005576">
    <property type="term" value="C:extracellular region"/>
    <property type="evidence" value="ECO:0007669"/>
    <property type="project" value="TreeGrafter"/>
</dbReference>
<dbReference type="InterPro" id="IPR003399">
    <property type="entry name" value="Mce/MlaD"/>
</dbReference>
<reference evidence="3 4" key="1">
    <citation type="journal article" date="2015" name="Stand. Genomic Sci.">
        <title>Genomic Encyclopedia of Bacterial and Archaeal Type Strains, Phase III: the genomes of soil and plant-associated and newly described type strains.</title>
        <authorList>
            <person name="Whitman W.B."/>
            <person name="Woyke T."/>
            <person name="Klenk H.P."/>
            <person name="Zhou Y."/>
            <person name="Lilburn T.G."/>
            <person name="Beck B.J."/>
            <person name="De Vos P."/>
            <person name="Vandamme P."/>
            <person name="Eisen J.A."/>
            <person name="Garrity G."/>
            <person name="Hugenholtz P."/>
            <person name="Kyrpides N.C."/>
        </authorList>
    </citation>
    <scope>NUCLEOTIDE SEQUENCE [LARGE SCALE GENOMIC DNA]</scope>
    <source>
        <strain evidence="3 4">VKM Ac-2541</strain>
    </source>
</reference>
<proteinExistence type="predicted"/>
<evidence type="ECO:0000259" key="1">
    <source>
        <dbReference type="Pfam" id="PF02470"/>
    </source>
</evidence>
<feature type="domain" description="Mce/MlaD" evidence="1">
    <location>
        <begin position="40"/>
        <end position="115"/>
    </location>
</feature>
<dbReference type="InterPro" id="IPR052336">
    <property type="entry name" value="MlaD_Phospholipid_Transporter"/>
</dbReference>
<dbReference type="Pfam" id="PF02470">
    <property type="entry name" value="MlaD"/>
    <property type="match status" value="1"/>
</dbReference>
<dbReference type="PANTHER" id="PTHR33371:SF15">
    <property type="entry name" value="LIPOPROTEIN LPRN"/>
    <property type="match status" value="1"/>
</dbReference>
<sequence length="405" mass="42758">MKRRTGFVAGMLGMAMLLTGCDFSVYSLPLPGGAKIKGPSYTVTVEFADVLDLVPKSSVKVDDVTVGTVEKVWLDGYVAKVRIRLPKSLDLPDNARATIRQTSLLGEKFVSLAPPTGLEKPRGRLENGEVIPLSRTTSNVEVEEVLSALSLLLNGGGVAQLQIITQELNKALTGNEPAIRSVLDQLNIFVGTLDKNKQQIVTAIKAVDQLAKKLNAQKATLATAIDSLPKSIATLDKQRAALVKTLQALATLGNTATRVITSSQKDLVANLNSLYPILTKLAEAGADLPKSLELLLTYPFPTNAGIAAKGDFVNLGITLDVNTQKALKGILGLNLPTVGPTALPTNRLSIPLHNPTTNGLPSLPVPTGTATTCTTILGLPVCTPKLNRSGFDPELAKVLMPGVAQ</sequence>
<dbReference type="InterPro" id="IPR024516">
    <property type="entry name" value="Mce_C"/>
</dbReference>
<keyword evidence="4" id="KW-1185">Reference proteome</keyword>
<dbReference type="PROSITE" id="PS51257">
    <property type="entry name" value="PROKAR_LIPOPROTEIN"/>
    <property type="match status" value="1"/>
</dbReference>
<evidence type="ECO:0000313" key="3">
    <source>
        <dbReference type="EMBL" id="TCO49526.1"/>
    </source>
</evidence>
<organism evidence="3 4">
    <name type="scientific">Kribbella antiqua</name>
    <dbReference type="NCBI Taxonomy" id="2512217"/>
    <lineage>
        <taxon>Bacteria</taxon>
        <taxon>Bacillati</taxon>
        <taxon>Actinomycetota</taxon>
        <taxon>Actinomycetes</taxon>
        <taxon>Propionibacteriales</taxon>
        <taxon>Kribbellaceae</taxon>
        <taxon>Kribbella</taxon>
    </lineage>
</organism>
<dbReference type="Proteomes" id="UP000295573">
    <property type="component" value="Unassembled WGS sequence"/>
</dbReference>
<feature type="domain" description="Mammalian cell entry C-terminal" evidence="2">
    <location>
        <begin position="124"/>
        <end position="294"/>
    </location>
</feature>
<protein>
    <submittedName>
        <fullName evidence="3">Phospholipid/cholesterol/gamma-HCH transport system substrate-binding protein</fullName>
    </submittedName>
</protein>
<gene>
    <name evidence="3" type="ORF">EV646_103508</name>
</gene>